<dbReference type="PANTHER" id="PTHR31606:SF1">
    <property type="entry name" value="WW DOMAIN BINDING PROTEIN 2, ISOFORM E"/>
    <property type="match status" value="1"/>
</dbReference>
<dbReference type="GO" id="GO:0005634">
    <property type="term" value="C:nucleus"/>
    <property type="evidence" value="ECO:0000318"/>
    <property type="project" value="GO_Central"/>
</dbReference>
<reference evidence="4" key="1">
    <citation type="submission" date="2015-02" db="EMBL/GenBank/DDBJ databases">
        <title>Genome sequencing for Strongylocentrotus purpuratus.</title>
        <authorList>
            <person name="Murali S."/>
            <person name="Liu Y."/>
            <person name="Vee V."/>
            <person name="English A."/>
            <person name="Wang M."/>
            <person name="Skinner E."/>
            <person name="Han Y."/>
            <person name="Muzny D.M."/>
            <person name="Worley K.C."/>
            <person name="Gibbs R.A."/>
        </authorList>
    </citation>
    <scope>NUCLEOTIDE SEQUENCE</scope>
</reference>
<dbReference type="EnsemblMetazoa" id="XM_030984126">
    <property type="protein sequence ID" value="XP_030839986"/>
    <property type="gene ID" value="LOC574697"/>
</dbReference>
<dbReference type="GO" id="GO:0031490">
    <property type="term" value="F:chromatin DNA binding"/>
    <property type="evidence" value="ECO:0000318"/>
    <property type="project" value="GO_Central"/>
</dbReference>
<dbReference type="CDD" id="cd13214">
    <property type="entry name" value="PH-GRAM_WBP2"/>
    <property type="match status" value="1"/>
</dbReference>
<evidence type="ECO:0000313" key="4">
    <source>
        <dbReference type="Proteomes" id="UP000007110"/>
    </source>
</evidence>
<dbReference type="RefSeq" id="XP_030839986.1">
    <property type="nucleotide sequence ID" value="XM_030984126.1"/>
</dbReference>
<dbReference type="GO" id="GO:0003713">
    <property type="term" value="F:transcription coactivator activity"/>
    <property type="evidence" value="ECO:0000318"/>
    <property type="project" value="GO_Central"/>
</dbReference>
<organism evidence="3 4">
    <name type="scientific">Strongylocentrotus purpuratus</name>
    <name type="common">Purple sea urchin</name>
    <dbReference type="NCBI Taxonomy" id="7668"/>
    <lineage>
        <taxon>Eukaryota</taxon>
        <taxon>Metazoa</taxon>
        <taxon>Echinodermata</taxon>
        <taxon>Eleutherozoa</taxon>
        <taxon>Echinozoa</taxon>
        <taxon>Echinoidea</taxon>
        <taxon>Euechinoidea</taxon>
        <taxon>Echinacea</taxon>
        <taxon>Camarodonta</taxon>
        <taxon>Echinidea</taxon>
        <taxon>Strongylocentrotidae</taxon>
        <taxon>Strongylocentrotus</taxon>
    </lineage>
</organism>
<feature type="region of interest" description="Disordered" evidence="1">
    <location>
        <begin position="128"/>
        <end position="255"/>
    </location>
</feature>
<dbReference type="Pfam" id="PF02893">
    <property type="entry name" value="GRAM"/>
    <property type="match status" value="1"/>
</dbReference>
<dbReference type="OrthoDB" id="1259151at2759"/>
<dbReference type="KEGG" id="spu:574697"/>
<reference evidence="3" key="2">
    <citation type="submission" date="2021-01" db="UniProtKB">
        <authorList>
            <consortium name="EnsemblMetazoa"/>
        </authorList>
    </citation>
    <scope>IDENTIFICATION</scope>
</reference>
<dbReference type="GO" id="GO:0045893">
    <property type="term" value="P:positive regulation of DNA-templated transcription"/>
    <property type="evidence" value="ECO:0000318"/>
    <property type="project" value="GO_Central"/>
</dbReference>
<proteinExistence type="predicted"/>
<feature type="compositionally biased region" description="Pro residues" evidence="1">
    <location>
        <begin position="149"/>
        <end position="165"/>
    </location>
</feature>
<dbReference type="InterPro" id="IPR044852">
    <property type="entry name" value="WBP2-like"/>
</dbReference>
<evidence type="ECO:0000313" key="3">
    <source>
        <dbReference type="EnsemblMetazoa" id="XP_030839986"/>
    </source>
</evidence>
<dbReference type="AlphaFoldDB" id="A0A7M7NQ28"/>
<dbReference type="InParanoid" id="A0A7M7NQ28"/>
<evidence type="ECO:0000256" key="1">
    <source>
        <dbReference type="SAM" id="MobiDB-lite"/>
    </source>
</evidence>
<feature type="compositionally biased region" description="Pro residues" evidence="1">
    <location>
        <begin position="199"/>
        <end position="209"/>
    </location>
</feature>
<evidence type="ECO:0000259" key="2">
    <source>
        <dbReference type="Pfam" id="PF02893"/>
    </source>
</evidence>
<name>A0A7M7NQ28_STRPU</name>
<feature type="domain" description="GRAM" evidence="2">
    <location>
        <begin position="29"/>
        <end position="127"/>
    </location>
</feature>
<sequence>MTLNQANTKDGSLVLQGDRVIIVQDGVEASFEKSPMMDHFKGTKKGKVYLTSLVMAFVPKSGLMKSLAVPFTNLKNLEIKQPMFGANYLAGNIVAQPGGGFEGQVKFKLVFNNGGAIDMAQGLMRAVKRAQNAPRPAATPNPQQQMYPAPYPGGYPQPSMPPQPQPGYQNGGAYYPPPQGGMYQQPTAPYPSPGTAYPPGQPMQPPPPYYGSAPPNVGTAPPQPAYWDPNSQNVYIPQAEPTAPPPPYTEKSKTD</sequence>
<feature type="compositionally biased region" description="Low complexity" evidence="1">
    <location>
        <begin position="166"/>
        <end position="186"/>
    </location>
</feature>
<dbReference type="Proteomes" id="UP000007110">
    <property type="component" value="Unassembled WGS sequence"/>
</dbReference>
<dbReference type="PANTHER" id="PTHR31606">
    <property type="entry name" value="WW DOMAIN BINDING PROTEIN 2, ISOFORM E"/>
    <property type="match status" value="1"/>
</dbReference>
<accession>A0A7M7NQ28</accession>
<dbReference type="OMA" id="YMPAQMN"/>
<dbReference type="InterPro" id="IPR004182">
    <property type="entry name" value="GRAM"/>
</dbReference>
<dbReference type="GeneID" id="574697"/>
<protein>
    <recommendedName>
        <fullName evidence="2">GRAM domain-containing protein</fullName>
    </recommendedName>
</protein>
<dbReference type="SUPFAM" id="SSF50729">
    <property type="entry name" value="PH domain-like"/>
    <property type="match status" value="1"/>
</dbReference>
<keyword evidence="4" id="KW-1185">Reference proteome</keyword>
<dbReference type="FunCoup" id="A0A7M7NQ28">
    <property type="interactions" value="930"/>
</dbReference>